<evidence type="ECO:0000313" key="2">
    <source>
        <dbReference type="Proteomes" id="UP000186922"/>
    </source>
</evidence>
<evidence type="ECO:0000313" key="1">
    <source>
        <dbReference type="EMBL" id="GAV08739.1"/>
    </source>
</evidence>
<comment type="caution">
    <text evidence="1">The sequence shown here is derived from an EMBL/GenBank/DDBJ whole genome shotgun (WGS) entry which is preliminary data.</text>
</comment>
<name>A0A1D1WB69_RAMVA</name>
<dbReference type="AlphaFoldDB" id="A0A1D1WB69"/>
<accession>A0A1D1WB69</accession>
<dbReference type="EMBL" id="BDGG01000018">
    <property type="protein sequence ID" value="GAV08739.1"/>
    <property type="molecule type" value="Genomic_DNA"/>
</dbReference>
<proteinExistence type="predicted"/>
<reference evidence="1 2" key="1">
    <citation type="journal article" date="2016" name="Nat. Commun.">
        <title>Extremotolerant tardigrade genome and improved radiotolerance of human cultured cells by tardigrade-unique protein.</title>
        <authorList>
            <person name="Hashimoto T."/>
            <person name="Horikawa D.D."/>
            <person name="Saito Y."/>
            <person name="Kuwahara H."/>
            <person name="Kozuka-Hata H."/>
            <person name="Shin-I T."/>
            <person name="Minakuchi Y."/>
            <person name="Ohishi K."/>
            <person name="Motoyama A."/>
            <person name="Aizu T."/>
            <person name="Enomoto A."/>
            <person name="Kondo K."/>
            <person name="Tanaka S."/>
            <person name="Hara Y."/>
            <person name="Koshikawa S."/>
            <person name="Sagara H."/>
            <person name="Miura T."/>
            <person name="Yokobori S."/>
            <person name="Miyagawa K."/>
            <person name="Suzuki Y."/>
            <person name="Kubo T."/>
            <person name="Oyama M."/>
            <person name="Kohara Y."/>
            <person name="Fujiyama A."/>
            <person name="Arakawa K."/>
            <person name="Katayama T."/>
            <person name="Toyoda A."/>
            <person name="Kunieda T."/>
        </authorList>
    </citation>
    <scope>NUCLEOTIDE SEQUENCE [LARGE SCALE GENOMIC DNA]</scope>
    <source>
        <strain evidence="1 2">YOKOZUNA-1</strain>
    </source>
</reference>
<organism evidence="1 2">
    <name type="scientific">Ramazzottius varieornatus</name>
    <name type="common">Water bear</name>
    <name type="synonym">Tardigrade</name>
    <dbReference type="NCBI Taxonomy" id="947166"/>
    <lineage>
        <taxon>Eukaryota</taxon>
        <taxon>Metazoa</taxon>
        <taxon>Ecdysozoa</taxon>
        <taxon>Tardigrada</taxon>
        <taxon>Eutardigrada</taxon>
        <taxon>Parachela</taxon>
        <taxon>Hypsibioidea</taxon>
        <taxon>Ramazzottiidae</taxon>
        <taxon>Ramazzottius</taxon>
    </lineage>
</organism>
<sequence>MHTHSQGEELQPAVCLGSHRLSTRARTVRLACVGYSRLRRTSQAGRCNQAARKPGYSGYGGGRWAKILLIGNSDEIFKIISSCVSLTEPSSLFALQSQFTATPTRTLQPKPNISFLPVVSSHRKVEAYQLQMNKVVSLL</sequence>
<dbReference type="Proteomes" id="UP000186922">
    <property type="component" value="Unassembled WGS sequence"/>
</dbReference>
<gene>
    <name evidence="1" type="primary">RvY_18390</name>
    <name evidence="1" type="synonym">RvY_18390.2</name>
    <name evidence="1" type="ORF">RvY_18390-2</name>
</gene>
<keyword evidence="2" id="KW-1185">Reference proteome</keyword>
<protein>
    <submittedName>
        <fullName evidence="1">Uncharacterized protein</fullName>
    </submittedName>
</protein>